<accession>A0A8S2Z6X8</accession>
<feature type="coiled-coil region" evidence="1">
    <location>
        <begin position="16"/>
        <end position="50"/>
    </location>
</feature>
<dbReference type="Proteomes" id="UP000681720">
    <property type="component" value="Unassembled WGS sequence"/>
</dbReference>
<protein>
    <submittedName>
        <fullName evidence="4">Uncharacterized protein</fullName>
    </submittedName>
</protein>
<evidence type="ECO:0000313" key="5">
    <source>
        <dbReference type="EMBL" id="CAF4728904.1"/>
    </source>
</evidence>
<evidence type="ECO:0000313" key="2">
    <source>
        <dbReference type="EMBL" id="CAF4441416.1"/>
    </source>
</evidence>
<feature type="non-terminal residue" evidence="4">
    <location>
        <position position="1"/>
    </location>
</feature>
<name>A0A8S2Z6X8_9BILA</name>
<comment type="caution">
    <text evidence="4">The sequence shown here is derived from an EMBL/GenBank/DDBJ whole genome shotgun (WGS) entry which is preliminary data.</text>
</comment>
<evidence type="ECO:0000313" key="3">
    <source>
        <dbReference type="EMBL" id="CAF4518824.1"/>
    </source>
</evidence>
<reference evidence="4" key="1">
    <citation type="submission" date="2021-02" db="EMBL/GenBank/DDBJ databases">
        <authorList>
            <person name="Nowell W R."/>
        </authorList>
    </citation>
    <scope>NUCLEOTIDE SEQUENCE</scope>
</reference>
<evidence type="ECO:0000313" key="4">
    <source>
        <dbReference type="EMBL" id="CAF4606510.1"/>
    </source>
</evidence>
<dbReference type="EMBL" id="CAJOBI010085943">
    <property type="protein sequence ID" value="CAF4518824.1"/>
    <property type="molecule type" value="Genomic_DNA"/>
</dbReference>
<evidence type="ECO:0000256" key="1">
    <source>
        <dbReference type="SAM" id="Coils"/>
    </source>
</evidence>
<dbReference type="Proteomes" id="UP000676336">
    <property type="component" value="Unassembled WGS sequence"/>
</dbReference>
<dbReference type="AlphaFoldDB" id="A0A8S2Z6X8"/>
<evidence type="ECO:0000313" key="7">
    <source>
        <dbReference type="Proteomes" id="UP000676336"/>
    </source>
</evidence>
<sequence>MIKEAAPILRRQKQDYEASFEVIAKLTSELNEARKELSELQQLSGESIENYRYIQREN</sequence>
<proteinExistence type="predicted"/>
<evidence type="ECO:0000313" key="6">
    <source>
        <dbReference type="EMBL" id="CAF4906147.1"/>
    </source>
</evidence>
<dbReference type="EMBL" id="CAJOBJ010177561">
    <property type="protein sequence ID" value="CAF4906147.1"/>
    <property type="molecule type" value="Genomic_DNA"/>
</dbReference>
<dbReference type="Proteomes" id="UP000681967">
    <property type="component" value="Unassembled WGS sequence"/>
</dbReference>
<gene>
    <name evidence="2" type="ORF">BYL167_LOCUS33346</name>
    <name evidence="5" type="ORF">BYL167_LOCUS45190</name>
    <name evidence="6" type="ORF">GIL414_LOCUS52086</name>
    <name evidence="3" type="ORF">SMN809_LOCUS35718</name>
    <name evidence="4" type="ORF">SMN809_LOCUS39293</name>
</gene>
<dbReference type="EMBL" id="CAJOBH010064462">
    <property type="protein sequence ID" value="CAF4441416.1"/>
    <property type="molecule type" value="Genomic_DNA"/>
</dbReference>
<dbReference type="EMBL" id="CAJOBI010105078">
    <property type="protein sequence ID" value="CAF4606510.1"/>
    <property type="molecule type" value="Genomic_DNA"/>
</dbReference>
<dbReference type="EMBL" id="CAJOBH010124599">
    <property type="protein sequence ID" value="CAF4728904.1"/>
    <property type="molecule type" value="Genomic_DNA"/>
</dbReference>
<keyword evidence="1" id="KW-0175">Coiled coil</keyword>
<organism evidence="4 7">
    <name type="scientific">Rotaria magnacalcarata</name>
    <dbReference type="NCBI Taxonomy" id="392030"/>
    <lineage>
        <taxon>Eukaryota</taxon>
        <taxon>Metazoa</taxon>
        <taxon>Spiralia</taxon>
        <taxon>Gnathifera</taxon>
        <taxon>Rotifera</taxon>
        <taxon>Eurotatoria</taxon>
        <taxon>Bdelloidea</taxon>
        <taxon>Philodinida</taxon>
        <taxon>Philodinidae</taxon>
        <taxon>Rotaria</taxon>
    </lineage>
</organism>